<keyword evidence="1" id="KW-0812">Transmembrane</keyword>
<evidence type="ECO:0000313" key="3">
    <source>
        <dbReference type="Proteomes" id="UP000190539"/>
    </source>
</evidence>
<evidence type="ECO:0000256" key="1">
    <source>
        <dbReference type="SAM" id="Phobius"/>
    </source>
</evidence>
<dbReference type="EMBL" id="MVFC01000039">
    <property type="protein sequence ID" value="OON72332.1"/>
    <property type="molecule type" value="Genomic_DNA"/>
</dbReference>
<dbReference type="STRING" id="83656.B1H18_30210"/>
<evidence type="ECO:0008006" key="4">
    <source>
        <dbReference type="Google" id="ProtNLM"/>
    </source>
</evidence>
<comment type="caution">
    <text evidence="2">The sequence shown here is derived from an EMBL/GenBank/DDBJ whole genome shotgun (WGS) entry which is preliminary data.</text>
</comment>
<sequence>MDEGGEGRRYPRSTLLGSSADARPVAQLRRCVDKNPLHLPAETMSTLQSALLINVVVLLTTLHADLGTKAVSRGRLLRPLIVAVIIVPVFVHTFFDDGIGLAIEICGLAAGVLFGLVAVSQVQVFREPEGQVVARAGRSYAALWICLIVARSVFSIGATYWYKSELGRFFLRHGAPPQDIASIVTNGLVFMAIAALLTRSGALKVRASGQP</sequence>
<gene>
    <name evidence="2" type="ORF">B1H18_30210</name>
</gene>
<feature type="transmembrane region" description="Helical" evidence="1">
    <location>
        <begin position="101"/>
        <end position="119"/>
    </location>
</feature>
<accession>A0A1V4A1D7</accession>
<keyword evidence="3" id="KW-1185">Reference proteome</keyword>
<proteinExistence type="predicted"/>
<name>A0A1V4A1D7_9ACTN</name>
<organism evidence="2 3">
    <name type="scientific">Streptomyces tsukubensis</name>
    <dbReference type="NCBI Taxonomy" id="83656"/>
    <lineage>
        <taxon>Bacteria</taxon>
        <taxon>Bacillati</taxon>
        <taxon>Actinomycetota</taxon>
        <taxon>Actinomycetes</taxon>
        <taxon>Kitasatosporales</taxon>
        <taxon>Streptomycetaceae</taxon>
        <taxon>Streptomyces</taxon>
    </lineage>
</organism>
<evidence type="ECO:0000313" key="2">
    <source>
        <dbReference type="EMBL" id="OON72332.1"/>
    </source>
</evidence>
<protein>
    <recommendedName>
        <fullName evidence="4">DUF1453 domain-containing protein</fullName>
    </recommendedName>
</protein>
<keyword evidence="1" id="KW-1133">Transmembrane helix</keyword>
<reference evidence="2 3" key="1">
    <citation type="submission" date="2017-02" db="EMBL/GenBank/DDBJ databases">
        <title>Draft Genome Sequence of Streptomyces tsukubaensis F601, a Producer of the immunosuppressant tacrolimus FK506.</title>
        <authorList>
            <person name="Zong G."/>
            <person name="Zhong C."/>
            <person name="Fu J."/>
            <person name="Qin R."/>
            <person name="Cao G."/>
        </authorList>
    </citation>
    <scope>NUCLEOTIDE SEQUENCE [LARGE SCALE GENOMIC DNA]</scope>
    <source>
        <strain evidence="2 3">F601</strain>
    </source>
</reference>
<feature type="transmembrane region" description="Helical" evidence="1">
    <location>
        <begin position="140"/>
        <end position="160"/>
    </location>
</feature>
<keyword evidence="1" id="KW-0472">Membrane</keyword>
<feature type="transmembrane region" description="Helical" evidence="1">
    <location>
        <begin position="76"/>
        <end position="95"/>
    </location>
</feature>
<dbReference type="Proteomes" id="UP000190539">
    <property type="component" value="Unassembled WGS sequence"/>
</dbReference>
<dbReference type="AlphaFoldDB" id="A0A1V4A1D7"/>
<feature type="transmembrane region" description="Helical" evidence="1">
    <location>
        <begin position="180"/>
        <end position="198"/>
    </location>
</feature>